<dbReference type="RefSeq" id="WP_082913257.1">
    <property type="nucleotide sequence ID" value="NZ_FCOK02000004.1"/>
</dbReference>
<dbReference type="Proteomes" id="UP000054683">
    <property type="component" value="Unassembled WGS sequence"/>
</dbReference>
<evidence type="ECO:0000259" key="2">
    <source>
        <dbReference type="Pfam" id="PF07883"/>
    </source>
</evidence>
<dbReference type="InterPro" id="IPR014710">
    <property type="entry name" value="RmlC-like_jellyroll"/>
</dbReference>
<dbReference type="InterPro" id="IPR011051">
    <property type="entry name" value="RmlC_Cupin_sf"/>
</dbReference>
<reference evidence="3 4" key="1">
    <citation type="submission" date="2016-01" db="EMBL/GenBank/DDBJ databases">
        <authorList>
            <person name="Oliw E.H."/>
        </authorList>
    </citation>
    <scope>NUCLEOTIDE SEQUENCE [LARGE SCALE GENOMIC DNA]</scope>
    <source>
        <strain evidence="3">LMG 27134</strain>
    </source>
</reference>
<gene>
    <name evidence="3" type="ORF">AWB69_00993</name>
</gene>
<evidence type="ECO:0000256" key="1">
    <source>
        <dbReference type="ARBA" id="ARBA00022723"/>
    </source>
</evidence>
<dbReference type="OrthoDB" id="9090296at2"/>
<organism evidence="3 4">
    <name type="scientific">Caballeronia udeis</name>
    <dbReference type="NCBI Taxonomy" id="1232866"/>
    <lineage>
        <taxon>Bacteria</taxon>
        <taxon>Pseudomonadati</taxon>
        <taxon>Pseudomonadota</taxon>
        <taxon>Betaproteobacteria</taxon>
        <taxon>Burkholderiales</taxon>
        <taxon>Burkholderiaceae</taxon>
        <taxon>Caballeronia</taxon>
    </lineage>
</organism>
<dbReference type="SUPFAM" id="SSF51182">
    <property type="entry name" value="RmlC-like cupins"/>
    <property type="match status" value="1"/>
</dbReference>
<sequence>MIDDLIERHNEAPAEVAGTGRYLYVHPGKEESYWQPQPANGYASVHVGPHLVPMDRQFAVGTQTLPPGGVVRLHSHTDNEEVLHFISGAGKAELDGKEYRLEPGVTLFLGKLRKHRFINDGDVDLHWVWFFVPAGLETFFREIGRPRTPGEAAPAPFARPADAAQIEARTVFTQPGQSSKRPG</sequence>
<dbReference type="InterPro" id="IPR051610">
    <property type="entry name" value="GPI/OXD"/>
</dbReference>
<keyword evidence="1" id="KW-0479">Metal-binding</keyword>
<dbReference type="Gene3D" id="2.60.120.10">
    <property type="entry name" value="Jelly Rolls"/>
    <property type="match status" value="1"/>
</dbReference>
<dbReference type="Pfam" id="PF07883">
    <property type="entry name" value="Cupin_2"/>
    <property type="match status" value="1"/>
</dbReference>
<dbReference type="PANTHER" id="PTHR35848:SF6">
    <property type="entry name" value="CUPIN TYPE-2 DOMAIN-CONTAINING PROTEIN"/>
    <property type="match status" value="1"/>
</dbReference>
<dbReference type="AlphaFoldDB" id="A0A158FCZ3"/>
<dbReference type="GO" id="GO:0046872">
    <property type="term" value="F:metal ion binding"/>
    <property type="evidence" value="ECO:0007669"/>
    <property type="project" value="UniProtKB-KW"/>
</dbReference>
<evidence type="ECO:0000313" key="3">
    <source>
        <dbReference type="EMBL" id="SAL17776.1"/>
    </source>
</evidence>
<dbReference type="EMBL" id="FCOK02000004">
    <property type="protein sequence ID" value="SAL17776.1"/>
    <property type="molecule type" value="Genomic_DNA"/>
</dbReference>
<evidence type="ECO:0000313" key="4">
    <source>
        <dbReference type="Proteomes" id="UP000054683"/>
    </source>
</evidence>
<protein>
    <submittedName>
        <fullName evidence="3">Cupin domain protein</fullName>
    </submittedName>
</protein>
<accession>A0A158FCZ3</accession>
<dbReference type="PANTHER" id="PTHR35848">
    <property type="entry name" value="OXALATE-BINDING PROTEIN"/>
    <property type="match status" value="1"/>
</dbReference>
<name>A0A158FCZ3_9BURK</name>
<feature type="domain" description="Cupin type-2" evidence="2">
    <location>
        <begin position="62"/>
        <end position="131"/>
    </location>
</feature>
<proteinExistence type="predicted"/>
<dbReference type="InterPro" id="IPR013096">
    <property type="entry name" value="Cupin_2"/>
</dbReference>